<organism evidence="3 4">
    <name type="scientific">Mucilaginibacter frigoritolerans</name>
    <dbReference type="NCBI Taxonomy" id="652788"/>
    <lineage>
        <taxon>Bacteria</taxon>
        <taxon>Pseudomonadati</taxon>
        <taxon>Bacteroidota</taxon>
        <taxon>Sphingobacteriia</taxon>
        <taxon>Sphingobacteriales</taxon>
        <taxon>Sphingobacteriaceae</taxon>
        <taxon>Mucilaginibacter</taxon>
    </lineage>
</organism>
<proteinExistence type="predicted"/>
<gene>
    <name evidence="3" type="ORF">JN11_01111</name>
</gene>
<feature type="region of interest" description="Disordered" evidence="1">
    <location>
        <begin position="202"/>
        <end position="222"/>
    </location>
</feature>
<keyword evidence="4" id="KW-1185">Reference proteome</keyword>
<accession>A0A562UDV3</accession>
<feature type="chain" id="PRO_5022080140" description="Carboxypeptidase-like protein" evidence="2">
    <location>
        <begin position="20"/>
        <end position="222"/>
    </location>
</feature>
<sequence>MKKLIGIIFLSVLTITAFAQKQEKSLVQFTGIIHNADSVRVAVPYVSIVNLTNKTQAYLSNYQGFFSFVVHEQDTIRFSSVGYAPVTVVIPANLPAKSYLTQVSLKPQIVNLPVFRVFPWATTEEFTKEFISMKLADDDLAIAEKNISRSSILRLERTLRRDGPEIGSFQDFHNDVLNSHSITNPLLNPFNWGSLIKEISDGDKARSSTPSITSSPTSTIGN</sequence>
<name>A0A562UDV3_9SPHI</name>
<feature type="compositionally biased region" description="Low complexity" evidence="1">
    <location>
        <begin position="207"/>
        <end position="222"/>
    </location>
</feature>
<comment type="caution">
    <text evidence="3">The sequence shown here is derived from an EMBL/GenBank/DDBJ whole genome shotgun (WGS) entry which is preliminary data.</text>
</comment>
<feature type="signal peptide" evidence="2">
    <location>
        <begin position="1"/>
        <end position="19"/>
    </location>
</feature>
<reference evidence="3 4" key="1">
    <citation type="submission" date="2019-07" db="EMBL/GenBank/DDBJ databases">
        <title>Genomic Encyclopedia of Archaeal and Bacterial Type Strains, Phase II (KMG-II): from individual species to whole genera.</title>
        <authorList>
            <person name="Goeker M."/>
        </authorList>
    </citation>
    <scope>NUCLEOTIDE SEQUENCE [LARGE SCALE GENOMIC DNA]</scope>
    <source>
        <strain evidence="3 4">ATCC BAA-1854</strain>
    </source>
</reference>
<evidence type="ECO:0000313" key="4">
    <source>
        <dbReference type="Proteomes" id="UP000317010"/>
    </source>
</evidence>
<dbReference type="Proteomes" id="UP000317010">
    <property type="component" value="Unassembled WGS sequence"/>
</dbReference>
<protein>
    <recommendedName>
        <fullName evidence="5">Carboxypeptidase-like protein</fullName>
    </recommendedName>
</protein>
<dbReference type="AlphaFoldDB" id="A0A562UDV3"/>
<keyword evidence="2" id="KW-0732">Signal</keyword>
<evidence type="ECO:0000313" key="3">
    <source>
        <dbReference type="EMBL" id="TWJ03565.1"/>
    </source>
</evidence>
<dbReference type="OrthoDB" id="1115630at2"/>
<dbReference type="RefSeq" id="WP_144910390.1">
    <property type="nucleotide sequence ID" value="NZ_VLLI01000002.1"/>
</dbReference>
<dbReference type="EMBL" id="VLLI01000002">
    <property type="protein sequence ID" value="TWJ03565.1"/>
    <property type="molecule type" value="Genomic_DNA"/>
</dbReference>
<evidence type="ECO:0008006" key="5">
    <source>
        <dbReference type="Google" id="ProtNLM"/>
    </source>
</evidence>
<evidence type="ECO:0000256" key="2">
    <source>
        <dbReference type="SAM" id="SignalP"/>
    </source>
</evidence>
<evidence type="ECO:0000256" key="1">
    <source>
        <dbReference type="SAM" id="MobiDB-lite"/>
    </source>
</evidence>